<keyword evidence="2" id="KW-1185">Reference proteome</keyword>
<evidence type="ECO:0000313" key="2">
    <source>
        <dbReference type="Proteomes" id="UP001365542"/>
    </source>
</evidence>
<organism evidence="1 2">
    <name type="scientific">Orbilia ellipsospora</name>
    <dbReference type="NCBI Taxonomy" id="2528407"/>
    <lineage>
        <taxon>Eukaryota</taxon>
        <taxon>Fungi</taxon>
        <taxon>Dikarya</taxon>
        <taxon>Ascomycota</taxon>
        <taxon>Pezizomycotina</taxon>
        <taxon>Orbiliomycetes</taxon>
        <taxon>Orbiliales</taxon>
        <taxon>Orbiliaceae</taxon>
        <taxon>Orbilia</taxon>
    </lineage>
</organism>
<proteinExistence type="predicted"/>
<sequence>MDGQKVNLDVSRDMFESLPQISISMDPSHALLPLEIQYIVIENTAWTEHPRLIQVCKAWYTFLQNHPGGRLTRYTSISLPLHSLKLAHKKVHFPQPRFHHFLEAISYLQRDEKGNFQACYTLPYDEADGRYPRIRNVPKLFLDDAFLHPADINKDNQSDLLPGFSFVSRHHPRHFDLVPLNPVQDCNPTVRSFLESLAQVARDGNRALAEDPIDWTGVTSISFNPAFINTGGYRSLVWKLVAVDQ</sequence>
<comment type="caution">
    <text evidence="1">The sequence shown here is derived from an EMBL/GenBank/DDBJ whole genome shotgun (WGS) entry which is preliminary data.</text>
</comment>
<dbReference type="EMBL" id="JAVHJO010000015">
    <property type="protein sequence ID" value="KAK6527489.1"/>
    <property type="molecule type" value="Genomic_DNA"/>
</dbReference>
<name>A0AAV9X1D8_9PEZI</name>
<evidence type="ECO:0000313" key="1">
    <source>
        <dbReference type="EMBL" id="KAK6527489.1"/>
    </source>
</evidence>
<protein>
    <recommendedName>
        <fullName evidence="3">F-box domain-containing protein</fullName>
    </recommendedName>
</protein>
<accession>A0AAV9X1D8</accession>
<evidence type="ECO:0008006" key="3">
    <source>
        <dbReference type="Google" id="ProtNLM"/>
    </source>
</evidence>
<dbReference type="AlphaFoldDB" id="A0AAV9X1D8"/>
<dbReference type="Proteomes" id="UP001365542">
    <property type="component" value="Unassembled WGS sequence"/>
</dbReference>
<gene>
    <name evidence="1" type="ORF">TWF694_004475</name>
</gene>
<reference evidence="1 2" key="1">
    <citation type="submission" date="2019-10" db="EMBL/GenBank/DDBJ databases">
        <authorList>
            <person name="Palmer J.M."/>
        </authorList>
    </citation>
    <scope>NUCLEOTIDE SEQUENCE [LARGE SCALE GENOMIC DNA]</scope>
    <source>
        <strain evidence="1 2">TWF694</strain>
    </source>
</reference>